<evidence type="ECO:0008006" key="4">
    <source>
        <dbReference type="Google" id="ProtNLM"/>
    </source>
</evidence>
<feature type="signal peptide" evidence="1">
    <location>
        <begin position="1"/>
        <end position="30"/>
    </location>
</feature>
<sequence length="468" mass="51779">MTRATMIRSGSTLIWAALAVLGLDVSVAQAQDQTSPQLPFRFEIGQSLRVTDNIRLNRQSQGTTTALETTGRLGYRFSDGIQTLDLEAGGVFRLLDDPVEGNDSKLSDADLALDYLREGANARFEVQSRYARRDLAFDNPLNGDGLTDQDLSTSTGTRADVTHLLGFETGLNDPFGLRANLSQRERRYSDTTDSDLFDTDTTTGEVAGLFRFGQTSVLELNILQSRYEAQNTARTVRDTRRVVLGLTHAFSEITTLEFDLGHADVEERFDAIPGLENRESGVVTTLQLSRERRNGVVSARLDSNVTQAGRRNTFEVSRRFVLPTGALSLSLGVIDGSTTDPRAIGSINYRQDWRRSSFRAVLRRTGSVSETNSTVTETTRLNIGYDLELNPISRLSVDLRHANIHETGLAADPDRQRSSLDVSLTRDLGNDWNFVTGYAFRRSDQDDTGSAHSNAVFFTLKREFGAAN</sequence>
<dbReference type="Proteomes" id="UP000444174">
    <property type="component" value="Unassembled WGS sequence"/>
</dbReference>
<evidence type="ECO:0000313" key="2">
    <source>
        <dbReference type="EMBL" id="MQQ09571.1"/>
    </source>
</evidence>
<dbReference type="EMBL" id="WIBF01000009">
    <property type="protein sequence ID" value="MQQ09571.1"/>
    <property type="molecule type" value="Genomic_DNA"/>
</dbReference>
<accession>A0A843YFA1</accession>
<evidence type="ECO:0000256" key="1">
    <source>
        <dbReference type="SAM" id="SignalP"/>
    </source>
</evidence>
<dbReference type="RefSeq" id="WP_153216540.1">
    <property type="nucleotide sequence ID" value="NZ_WIBF01000009.1"/>
</dbReference>
<keyword evidence="1" id="KW-0732">Signal</keyword>
<comment type="caution">
    <text evidence="2">The sequence shown here is derived from an EMBL/GenBank/DDBJ whole genome shotgun (WGS) entry which is preliminary data.</text>
</comment>
<dbReference type="AlphaFoldDB" id="A0A843YFA1"/>
<gene>
    <name evidence="2" type="ORF">GFB49_13970</name>
</gene>
<evidence type="ECO:0000313" key="3">
    <source>
        <dbReference type="Proteomes" id="UP000444174"/>
    </source>
</evidence>
<proteinExistence type="predicted"/>
<name>A0A843YFA1_9RHOB</name>
<protein>
    <recommendedName>
        <fullName evidence="4">TIGR03016 family PEP-CTERM system-associated outer membrane protein</fullName>
    </recommendedName>
</protein>
<reference evidence="2 3" key="1">
    <citation type="submission" date="2019-10" db="EMBL/GenBank/DDBJ databases">
        <title>Epibacterium sp. nov., isolated from seawater.</title>
        <authorList>
            <person name="Zhang X."/>
            <person name="Li N."/>
        </authorList>
    </citation>
    <scope>NUCLEOTIDE SEQUENCE [LARGE SCALE GENOMIC DNA]</scope>
    <source>
        <strain evidence="2 3">SM1979</strain>
    </source>
</reference>
<dbReference type="SUPFAM" id="SSF56935">
    <property type="entry name" value="Porins"/>
    <property type="match status" value="1"/>
</dbReference>
<keyword evidence="3" id="KW-1185">Reference proteome</keyword>
<organism evidence="2 3">
    <name type="scientific">Tritonibacter litoralis</name>
    <dbReference type="NCBI Taxonomy" id="2662264"/>
    <lineage>
        <taxon>Bacteria</taxon>
        <taxon>Pseudomonadati</taxon>
        <taxon>Pseudomonadota</taxon>
        <taxon>Alphaproteobacteria</taxon>
        <taxon>Rhodobacterales</taxon>
        <taxon>Paracoccaceae</taxon>
        <taxon>Tritonibacter</taxon>
    </lineage>
</organism>
<feature type="chain" id="PRO_5032272333" description="TIGR03016 family PEP-CTERM system-associated outer membrane protein" evidence="1">
    <location>
        <begin position="31"/>
        <end position="468"/>
    </location>
</feature>